<dbReference type="AlphaFoldDB" id="A0A1W1BFS4"/>
<evidence type="ECO:0000313" key="2">
    <source>
        <dbReference type="EMBL" id="SFV52347.1"/>
    </source>
</evidence>
<protein>
    <submittedName>
        <fullName evidence="2">Uncharacterized protein</fullName>
    </submittedName>
</protein>
<gene>
    <name evidence="2" type="ORF">MNB_SV-14-559</name>
</gene>
<feature type="transmembrane region" description="Helical" evidence="1">
    <location>
        <begin position="12"/>
        <end position="32"/>
    </location>
</feature>
<organism evidence="2">
    <name type="scientific">hydrothermal vent metagenome</name>
    <dbReference type="NCBI Taxonomy" id="652676"/>
    <lineage>
        <taxon>unclassified sequences</taxon>
        <taxon>metagenomes</taxon>
        <taxon>ecological metagenomes</taxon>
    </lineage>
</organism>
<keyword evidence="1" id="KW-0472">Membrane</keyword>
<dbReference type="EMBL" id="FPHN01000006">
    <property type="protein sequence ID" value="SFV52347.1"/>
    <property type="molecule type" value="Genomic_DNA"/>
</dbReference>
<evidence type="ECO:0000256" key="1">
    <source>
        <dbReference type="SAM" id="Phobius"/>
    </source>
</evidence>
<proteinExistence type="predicted"/>
<accession>A0A1W1BFS4</accession>
<keyword evidence="1" id="KW-1133">Transmembrane helix</keyword>
<sequence length="37" mass="4455">MKKFLKKYYTYEFLNKALLFIVFGSIIVGILFDTEFN</sequence>
<reference evidence="2" key="1">
    <citation type="submission" date="2016-10" db="EMBL/GenBank/DDBJ databases">
        <authorList>
            <person name="de Groot N.N."/>
        </authorList>
    </citation>
    <scope>NUCLEOTIDE SEQUENCE</scope>
</reference>
<name>A0A1W1BFS4_9ZZZZ</name>
<keyword evidence="1" id="KW-0812">Transmembrane</keyword>